<evidence type="ECO:0000313" key="1">
    <source>
        <dbReference type="EMBL" id="PUV23700.1"/>
    </source>
</evidence>
<keyword evidence="2" id="KW-1185">Reference proteome</keyword>
<dbReference type="SMART" id="SM00855">
    <property type="entry name" value="PGAM"/>
    <property type="match status" value="1"/>
</dbReference>
<comment type="caution">
    <text evidence="1">The sequence shown here is derived from an EMBL/GenBank/DDBJ whole genome shotgun (WGS) entry which is preliminary data.</text>
</comment>
<reference evidence="1 2" key="1">
    <citation type="submission" date="2018-04" db="EMBL/GenBank/DDBJ databases">
        <title>Sphingobacterium sp. M46 Genome.</title>
        <authorList>
            <person name="Cheng J."/>
            <person name="Li Y."/>
        </authorList>
    </citation>
    <scope>NUCLEOTIDE SEQUENCE [LARGE SCALE GENOMIC DNA]</scope>
    <source>
        <strain evidence="1 2">M46</strain>
    </source>
</reference>
<dbReference type="SUPFAM" id="SSF53254">
    <property type="entry name" value="Phosphoglycerate mutase-like"/>
    <property type="match status" value="1"/>
</dbReference>
<evidence type="ECO:0000313" key="2">
    <source>
        <dbReference type="Proteomes" id="UP000250831"/>
    </source>
</evidence>
<dbReference type="OrthoDB" id="9810154at2"/>
<sequence length="191" mass="21392">MQDLLSPCHKHNEMENKNVNSIESKILIMNNSKKLYIIRHAKAETIPGVNDFDRALTSEGIQHAKQVAEKLAAKLTLDENSIVISSPANRALQTARVFLDVMGASSFDIQMEESIYECTYKHLLSVINTIPDHIDHVLLFGHNPTLTDLVEYLTRKSAYLRTSSFAEVKIDAGFTFQMLSGNCADLVQIVD</sequence>
<dbReference type="InterPro" id="IPR029033">
    <property type="entry name" value="His_PPase_superfam"/>
</dbReference>
<organism evidence="1 2">
    <name type="scientific">Sphingobacterium athyrii</name>
    <dbReference type="NCBI Taxonomy" id="2152717"/>
    <lineage>
        <taxon>Bacteria</taxon>
        <taxon>Pseudomonadati</taxon>
        <taxon>Bacteroidota</taxon>
        <taxon>Sphingobacteriia</taxon>
        <taxon>Sphingobacteriales</taxon>
        <taxon>Sphingobacteriaceae</taxon>
        <taxon>Sphingobacterium</taxon>
    </lineage>
</organism>
<dbReference type="EMBL" id="QCXX01000004">
    <property type="protein sequence ID" value="PUV23700.1"/>
    <property type="molecule type" value="Genomic_DNA"/>
</dbReference>
<accession>A0A363NSK5</accession>
<name>A0A363NSK5_9SPHI</name>
<dbReference type="CDD" id="cd07067">
    <property type="entry name" value="HP_PGM_like"/>
    <property type="match status" value="1"/>
</dbReference>
<gene>
    <name evidence="1" type="ORF">DCO56_17600</name>
</gene>
<dbReference type="Gene3D" id="3.40.50.1240">
    <property type="entry name" value="Phosphoglycerate mutase-like"/>
    <property type="match status" value="1"/>
</dbReference>
<protein>
    <submittedName>
        <fullName evidence="1">Phosphohistidine phosphatase</fullName>
    </submittedName>
</protein>
<dbReference type="Proteomes" id="UP000250831">
    <property type="component" value="Unassembled WGS sequence"/>
</dbReference>
<dbReference type="Pfam" id="PF00300">
    <property type="entry name" value="His_Phos_1"/>
    <property type="match status" value="1"/>
</dbReference>
<dbReference type="InterPro" id="IPR013078">
    <property type="entry name" value="His_Pase_superF_clade-1"/>
</dbReference>
<proteinExistence type="predicted"/>
<dbReference type="AlphaFoldDB" id="A0A363NSK5"/>